<evidence type="ECO:0000256" key="1">
    <source>
        <dbReference type="SAM" id="MobiDB-lite"/>
    </source>
</evidence>
<evidence type="ECO:0000313" key="2">
    <source>
        <dbReference type="EMBL" id="MYL36037.1"/>
    </source>
</evidence>
<accession>A0A6I5A6U6</accession>
<feature type="compositionally biased region" description="Polar residues" evidence="1">
    <location>
        <begin position="191"/>
        <end position="201"/>
    </location>
</feature>
<evidence type="ECO:0000313" key="3">
    <source>
        <dbReference type="Proteomes" id="UP000468638"/>
    </source>
</evidence>
<organism evidence="2 3">
    <name type="scientific">Pontibacillus yanchengensis</name>
    <dbReference type="NCBI Taxonomy" id="462910"/>
    <lineage>
        <taxon>Bacteria</taxon>
        <taxon>Bacillati</taxon>
        <taxon>Bacillota</taxon>
        <taxon>Bacilli</taxon>
        <taxon>Bacillales</taxon>
        <taxon>Bacillaceae</taxon>
        <taxon>Pontibacillus</taxon>
    </lineage>
</organism>
<feature type="region of interest" description="Disordered" evidence="1">
    <location>
        <begin position="180"/>
        <end position="201"/>
    </location>
</feature>
<comment type="caution">
    <text evidence="2">The sequence shown here is derived from an EMBL/GenBank/DDBJ whole genome shotgun (WGS) entry which is preliminary data.</text>
</comment>
<reference evidence="2 3" key="1">
    <citation type="submission" date="2019-11" db="EMBL/GenBank/DDBJ databases">
        <title>Genome sequences of 17 halophilic strains isolated from different environments.</title>
        <authorList>
            <person name="Furrow R.E."/>
        </authorList>
    </citation>
    <scope>NUCLEOTIDE SEQUENCE [LARGE SCALE GENOMIC DNA]</scope>
    <source>
        <strain evidence="2 3">22514_16_FS</strain>
    </source>
</reference>
<dbReference type="EMBL" id="WMEQ01000026">
    <property type="protein sequence ID" value="MYL36037.1"/>
    <property type="molecule type" value="Genomic_DNA"/>
</dbReference>
<gene>
    <name evidence="2" type="ORF">GLW05_20920</name>
</gene>
<dbReference type="RefSeq" id="WP_160910336.1">
    <property type="nucleotide sequence ID" value="NZ_WMEQ01000026.1"/>
</dbReference>
<sequence>MAQIIQFKKKRDVLSMDMNLKVDFGYNVEEGKTYLCAVVVDSTGNKEVYKEERNFEMDQYLAGMNAFCLASKSIKDYQEDVGYPVGFVNYRSVQQYLDLWVKKGKHKKYGKQIKFINQIHKQIELENWDYEQQKGGREGKKNNLALGELYSKGKGKNAGEDPFSVLFADSEEKGIKVEGNPFAGNLKQEKNPSSNVVPFKF</sequence>
<name>A0A6I5A6U6_9BACI</name>
<proteinExistence type="predicted"/>
<dbReference type="AlphaFoldDB" id="A0A6I5A6U6"/>
<dbReference type="Proteomes" id="UP000468638">
    <property type="component" value="Unassembled WGS sequence"/>
</dbReference>
<protein>
    <submittedName>
        <fullName evidence="2">Uncharacterized protein</fullName>
    </submittedName>
</protein>